<name>A0A7W6EU24_9BACT</name>
<dbReference type="EMBL" id="JACIBY010000035">
    <property type="protein sequence ID" value="MBB3842353.1"/>
    <property type="molecule type" value="Genomic_DNA"/>
</dbReference>
<keyword evidence="2" id="KW-1185">Reference proteome</keyword>
<evidence type="ECO:0000313" key="1">
    <source>
        <dbReference type="EMBL" id="MBB3842353.1"/>
    </source>
</evidence>
<sequence>MSYTIDQFVAYLHREGFEAASSERTQWHQFYDKKLDEHVTIRVYLPLLKNDFFSASSGVRMYLFHEVLQRYVGETAYYEWTDEADLEDALKLRIELFKGAYLSGQYRSPLNINGYVFKNGLQPYWVCRETGGTFTDEEWKAMQ</sequence>
<accession>A0A7W6EU24</accession>
<reference evidence="1 2" key="1">
    <citation type="submission" date="2020-08" db="EMBL/GenBank/DDBJ databases">
        <title>Genomic Encyclopedia of Type Strains, Phase IV (KMG-IV): sequencing the most valuable type-strain genomes for metagenomic binning, comparative biology and taxonomic classification.</title>
        <authorList>
            <person name="Goeker M."/>
        </authorList>
    </citation>
    <scope>NUCLEOTIDE SEQUENCE [LARGE SCALE GENOMIC DNA]</scope>
    <source>
        <strain evidence="1 2">DSM 17976</strain>
    </source>
</reference>
<evidence type="ECO:0000313" key="2">
    <source>
        <dbReference type="Proteomes" id="UP000541352"/>
    </source>
</evidence>
<dbReference type="AlphaFoldDB" id="A0A7W6EU24"/>
<comment type="caution">
    <text evidence="1">The sequence shown here is derived from an EMBL/GenBank/DDBJ whole genome shotgun (WGS) entry which is preliminary data.</text>
</comment>
<organism evidence="1 2">
    <name type="scientific">Runella defluvii</name>
    <dbReference type="NCBI Taxonomy" id="370973"/>
    <lineage>
        <taxon>Bacteria</taxon>
        <taxon>Pseudomonadati</taxon>
        <taxon>Bacteroidota</taxon>
        <taxon>Cytophagia</taxon>
        <taxon>Cytophagales</taxon>
        <taxon>Spirosomataceae</taxon>
        <taxon>Runella</taxon>
    </lineage>
</organism>
<protein>
    <submittedName>
        <fullName evidence="1">Uncharacterized protein</fullName>
    </submittedName>
</protein>
<dbReference type="RefSeq" id="WP_183980668.1">
    <property type="nucleotide sequence ID" value="NZ_JACIBY010000035.1"/>
</dbReference>
<proteinExistence type="predicted"/>
<dbReference type="Proteomes" id="UP000541352">
    <property type="component" value="Unassembled WGS sequence"/>
</dbReference>
<gene>
    <name evidence="1" type="ORF">FHS57_006384</name>
</gene>